<dbReference type="RefSeq" id="WP_257771497.1">
    <property type="nucleotide sequence ID" value="NZ_CP102480.1"/>
</dbReference>
<protein>
    <submittedName>
        <fullName evidence="2">Uncharacterized protein</fullName>
    </submittedName>
</protein>
<evidence type="ECO:0000256" key="1">
    <source>
        <dbReference type="SAM" id="Coils"/>
    </source>
</evidence>
<gene>
    <name evidence="2" type="ORF">NUH88_08870</name>
</gene>
<keyword evidence="3" id="KW-1185">Reference proteome</keyword>
<reference evidence="2" key="1">
    <citation type="submission" date="2022-08" db="EMBL/GenBank/DDBJ databases">
        <title>Nisaea acidiphila sp. nov., isolated from a marine algal debris and emended description of the genus Nisaea Urios et al. 2008.</title>
        <authorList>
            <person name="Kwon K."/>
        </authorList>
    </citation>
    <scope>NUCLEOTIDE SEQUENCE</scope>
    <source>
        <strain evidence="2">MEBiC11861</strain>
    </source>
</reference>
<dbReference type="KEGG" id="naci:NUH88_08870"/>
<dbReference type="Proteomes" id="UP001060336">
    <property type="component" value="Chromosome"/>
</dbReference>
<name>A0A9J7AWR0_9PROT</name>
<dbReference type="AlphaFoldDB" id="A0A9J7AWR0"/>
<evidence type="ECO:0000313" key="3">
    <source>
        <dbReference type="Proteomes" id="UP001060336"/>
    </source>
</evidence>
<dbReference type="EMBL" id="CP102480">
    <property type="protein sequence ID" value="UUX51799.1"/>
    <property type="molecule type" value="Genomic_DNA"/>
</dbReference>
<evidence type="ECO:0000313" key="2">
    <source>
        <dbReference type="EMBL" id="UUX51799.1"/>
    </source>
</evidence>
<accession>A0A9J7AWR0</accession>
<proteinExistence type="predicted"/>
<sequence>MPLPAVTESLDAVPEAARAFYIETGEGGFRLDAEGVEDVSGLKSALEKERAARKELKAELENRGEAGPDTARERLETALIAAEARAAIHAEHGIAELLLPVVMPRLMLNESESGYMVAVRGDNGEPVRDAEDLSLLTPRAFVQSLQSSKTYGRAFEVPAKGGSGAPSLGQAGAPETVIALSDQNALDRNIAAIASGRVRVAR</sequence>
<keyword evidence="1" id="KW-0175">Coiled coil</keyword>
<feature type="coiled-coil region" evidence="1">
    <location>
        <begin position="39"/>
        <end position="66"/>
    </location>
</feature>
<organism evidence="2 3">
    <name type="scientific">Nisaea acidiphila</name>
    <dbReference type="NCBI Taxonomy" id="1862145"/>
    <lineage>
        <taxon>Bacteria</taxon>
        <taxon>Pseudomonadati</taxon>
        <taxon>Pseudomonadota</taxon>
        <taxon>Alphaproteobacteria</taxon>
        <taxon>Rhodospirillales</taxon>
        <taxon>Thalassobaculaceae</taxon>
        <taxon>Nisaea</taxon>
    </lineage>
</organism>